<organism evidence="1 2">
    <name type="scientific">Elysia crispata</name>
    <name type="common">lettuce slug</name>
    <dbReference type="NCBI Taxonomy" id="231223"/>
    <lineage>
        <taxon>Eukaryota</taxon>
        <taxon>Metazoa</taxon>
        <taxon>Spiralia</taxon>
        <taxon>Lophotrochozoa</taxon>
        <taxon>Mollusca</taxon>
        <taxon>Gastropoda</taxon>
        <taxon>Heterobranchia</taxon>
        <taxon>Euthyneura</taxon>
        <taxon>Panpulmonata</taxon>
        <taxon>Sacoglossa</taxon>
        <taxon>Placobranchoidea</taxon>
        <taxon>Plakobranchidae</taxon>
        <taxon>Elysia</taxon>
    </lineage>
</organism>
<dbReference type="EMBL" id="JAWDGP010006684">
    <property type="protein sequence ID" value="KAK3736845.1"/>
    <property type="molecule type" value="Genomic_DNA"/>
</dbReference>
<dbReference type="Proteomes" id="UP001283361">
    <property type="component" value="Unassembled WGS sequence"/>
</dbReference>
<evidence type="ECO:0000313" key="2">
    <source>
        <dbReference type="Proteomes" id="UP001283361"/>
    </source>
</evidence>
<name>A0AAE0Y8B2_9GAST</name>
<dbReference type="AlphaFoldDB" id="A0AAE0Y8B2"/>
<comment type="caution">
    <text evidence="1">The sequence shown here is derived from an EMBL/GenBank/DDBJ whole genome shotgun (WGS) entry which is preliminary data.</text>
</comment>
<accession>A0AAE0Y8B2</accession>
<protein>
    <submittedName>
        <fullName evidence="1">Uncharacterized protein</fullName>
    </submittedName>
</protein>
<evidence type="ECO:0000313" key="1">
    <source>
        <dbReference type="EMBL" id="KAK3736845.1"/>
    </source>
</evidence>
<sequence length="80" mass="8980">MLPSVKGGSHASLQEVSSNNGIDLAVALAVRAKFRANQNSCYGMRTKSVEIADKLRQWKSQNAPPETNYHFRLGQKDYLW</sequence>
<keyword evidence="2" id="KW-1185">Reference proteome</keyword>
<reference evidence="1" key="1">
    <citation type="journal article" date="2023" name="G3 (Bethesda)">
        <title>A reference genome for the long-term kleptoplast-retaining sea slug Elysia crispata morphotype clarki.</title>
        <authorList>
            <person name="Eastman K.E."/>
            <person name="Pendleton A.L."/>
            <person name="Shaikh M.A."/>
            <person name="Suttiyut T."/>
            <person name="Ogas R."/>
            <person name="Tomko P."/>
            <person name="Gavelis G."/>
            <person name="Widhalm J.R."/>
            <person name="Wisecaver J.H."/>
        </authorList>
    </citation>
    <scope>NUCLEOTIDE SEQUENCE</scope>
    <source>
        <strain evidence="1">ECLA1</strain>
    </source>
</reference>
<gene>
    <name evidence="1" type="ORF">RRG08_000595</name>
</gene>
<proteinExistence type="predicted"/>